<dbReference type="InterPro" id="IPR000515">
    <property type="entry name" value="MetI-like"/>
</dbReference>
<dbReference type="PANTHER" id="PTHR42727">
    <property type="entry name" value="PHOSPHATE TRANSPORT SYSTEM PERMEASE PROTEIN"/>
    <property type="match status" value="1"/>
</dbReference>
<evidence type="ECO:0000256" key="4">
    <source>
        <dbReference type="ARBA" id="ARBA00022989"/>
    </source>
</evidence>
<keyword evidence="4 6" id="KW-1133">Transmembrane helix</keyword>
<dbReference type="EMBL" id="CP000922">
    <property type="protein sequence ID" value="ACJ33258.1"/>
    <property type="molecule type" value="Genomic_DNA"/>
</dbReference>
<dbReference type="HOGENOM" id="CLU_033621_1_0_9"/>
<evidence type="ECO:0000313" key="10">
    <source>
        <dbReference type="Proteomes" id="UP000000742"/>
    </source>
</evidence>
<dbReference type="GO" id="GO:0005315">
    <property type="term" value="F:phosphate transmembrane transporter activity"/>
    <property type="evidence" value="ECO:0007669"/>
    <property type="project" value="InterPro"/>
</dbReference>
<feature type="transmembrane region" description="Helical" evidence="6">
    <location>
        <begin position="108"/>
        <end position="133"/>
    </location>
</feature>
<accession>B7GH97</accession>
<dbReference type="PROSITE" id="PS50928">
    <property type="entry name" value="ABC_TM1"/>
    <property type="match status" value="1"/>
</dbReference>
<name>B7GH97_ANOFW</name>
<comment type="subcellular location">
    <subcellularLocation>
        <location evidence="6">Cell membrane</location>
        <topology evidence="6">Multi-pass membrane protein</topology>
    </subcellularLocation>
    <subcellularLocation>
        <location evidence="1">Membrane</location>
        <topology evidence="1">Multi-pass membrane protein</topology>
    </subcellularLocation>
</comment>
<evidence type="ECO:0000259" key="8">
    <source>
        <dbReference type="PROSITE" id="PS50928"/>
    </source>
</evidence>
<dbReference type="eggNOG" id="COG0573">
    <property type="taxonomic scope" value="Bacteria"/>
</dbReference>
<dbReference type="GO" id="GO:0005886">
    <property type="term" value="C:plasma membrane"/>
    <property type="evidence" value="ECO:0007669"/>
    <property type="project" value="UniProtKB-SubCell"/>
</dbReference>
<comment type="similarity">
    <text evidence="7">Belongs to the binding-protein-dependent transport system permease family. CysTW subfamily.</text>
</comment>
<keyword evidence="3 6" id="KW-0812">Transmembrane</keyword>
<keyword evidence="5 6" id="KW-0472">Membrane</keyword>
<keyword evidence="2 6" id="KW-0813">Transport</keyword>
<reference evidence="9 10" key="1">
    <citation type="journal article" date="2008" name="Genome Biol.">
        <title>Encapsulated in silica: genome, proteome and physiology of the thermophilic bacterium Anoxybacillus flavithermus WK1.</title>
        <authorList>
            <person name="Saw J.H."/>
            <person name="Mountain B.W."/>
            <person name="Feng L."/>
            <person name="Omelchenko M.V."/>
            <person name="Hou S."/>
            <person name="Saito J.A."/>
            <person name="Stott M.B."/>
            <person name="Li D."/>
            <person name="Zhao G."/>
            <person name="Wu J."/>
            <person name="Galperin M.Y."/>
            <person name="Koonin E.V."/>
            <person name="Makarova K.S."/>
            <person name="Wolf Y.I."/>
            <person name="Rigden D.J."/>
            <person name="Dunfield P.F."/>
            <person name="Wang L."/>
            <person name="Alam M."/>
        </authorList>
    </citation>
    <scope>NUCLEOTIDE SEQUENCE [LARGE SCALE GENOMIC DNA]</scope>
    <source>
        <strain evidence="10">DSM 21510 / WK1</strain>
    </source>
</reference>
<evidence type="ECO:0000256" key="6">
    <source>
        <dbReference type="RuleBase" id="RU363032"/>
    </source>
</evidence>
<evidence type="ECO:0000256" key="5">
    <source>
        <dbReference type="ARBA" id="ARBA00023136"/>
    </source>
</evidence>
<protein>
    <recommendedName>
        <fullName evidence="7">Phosphate transport system permease protein</fullName>
    </recommendedName>
</protein>
<dbReference type="InterPro" id="IPR035906">
    <property type="entry name" value="MetI-like_sf"/>
</dbReference>
<feature type="transmembrane region" description="Helical" evidence="6">
    <location>
        <begin position="304"/>
        <end position="326"/>
    </location>
</feature>
<dbReference type="KEGG" id="afl:Aflv_0880"/>
<feature type="transmembrane region" description="Helical" evidence="6">
    <location>
        <begin position="154"/>
        <end position="175"/>
    </location>
</feature>
<dbReference type="PANTHER" id="PTHR42727:SF1">
    <property type="entry name" value="PHOSPHATE TRANSPORT SYSTEM PERMEASE"/>
    <property type="match status" value="1"/>
</dbReference>
<sequence>MRSDTTVASHLAMNLERGFHIMAMTDGNRSYSVREMIKENKKKQSGQQFMEWFMPKLLLLTATISVLTTIGILFTLLFETFIFFERVSIVEFLTSKEWLPWDEKTGSFGIAPLVTGTLLTTAIAMVVAIPIGLASAIYLSEYASEKARKVLKPILEVLAGIPTIVYGFFALTFVTPLLQKIIPSLGIFNALSPGIVMGVMIIPMVASLSEDAMSSVPNSIREGALGLGSTKLEVALKVVLPAATSGIAASFMLAISRAVGETMIVAVAGGSSPVFTFDVTKSIQTLTAYIVQVTTGDAGYGTTVYYSIYAVGMTLFVFTLAMNLLAQYISRRFREEY</sequence>
<dbReference type="GO" id="GO:0006817">
    <property type="term" value="P:phosphate ion transport"/>
    <property type="evidence" value="ECO:0007669"/>
    <property type="project" value="UniProtKB-KW"/>
</dbReference>
<gene>
    <name evidence="9" type="primary">pstC</name>
    <name evidence="9" type="ordered locus">Aflv_0880</name>
</gene>
<dbReference type="Pfam" id="PF00528">
    <property type="entry name" value="BPD_transp_1"/>
    <property type="match status" value="1"/>
</dbReference>
<dbReference type="AlphaFoldDB" id="B7GH97"/>
<proteinExistence type="inferred from homology"/>
<comment type="function">
    <text evidence="7">Part of the binding-protein-dependent transport system for phosphate; probably responsible for the translocation of the substrate across the membrane.</text>
</comment>
<feature type="transmembrane region" description="Helical" evidence="6">
    <location>
        <begin position="234"/>
        <end position="255"/>
    </location>
</feature>
<feature type="transmembrane region" description="Helical" evidence="6">
    <location>
        <begin position="57"/>
        <end position="84"/>
    </location>
</feature>
<evidence type="ECO:0000256" key="7">
    <source>
        <dbReference type="RuleBase" id="RU363054"/>
    </source>
</evidence>
<dbReference type="Gene3D" id="1.10.3720.10">
    <property type="entry name" value="MetI-like"/>
    <property type="match status" value="1"/>
</dbReference>
<dbReference type="CDD" id="cd06261">
    <property type="entry name" value="TM_PBP2"/>
    <property type="match status" value="1"/>
</dbReference>
<dbReference type="InterPro" id="IPR011864">
    <property type="entry name" value="Phosphate_PstC"/>
</dbReference>
<dbReference type="STRING" id="491915.Aflv_0880"/>
<evidence type="ECO:0000256" key="2">
    <source>
        <dbReference type="ARBA" id="ARBA00022448"/>
    </source>
</evidence>
<dbReference type="Proteomes" id="UP000000742">
    <property type="component" value="Chromosome"/>
</dbReference>
<evidence type="ECO:0000313" key="9">
    <source>
        <dbReference type="EMBL" id="ACJ33258.1"/>
    </source>
</evidence>
<feature type="domain" description="ABC transmembrane type-1" evidence="8">
    <location>
        <begin position="114"/>
        <end position="326"/>
    </location>
</feature>
<feature type="transmembrane region" description="Helical" evidence="6">
    <location>
        <begin position="181"/>
        <end position="206"/>
    </location>
</feature>
<evidence type="ECO:0000256" key="1">
    <source>
        <dbReference type="ARBA" id="ARBA00004141"/>
    </source>
</evidence>
<evidence type="ECO:0000256" key="3">
    <source>
        <dbReference type="ARBA" id="ARBA00022692"/>
    </source>
</evidence>
<keyword evidence="7" id="KW-0592">Phosphate transport</keyword>
<dbReference type="NCBIfam" id="TIGR02138">
    <property type="entry name" value="phosphate_pstC"/>
    <property type="match status" value="1"/>
</dbReference>
<organism evidence="9 10">
    <name type="scientific">Anoxybacillus flavithermus (strain DSM 21510 / WK1)</name>
    <dbReference type="NCBI Taxonomy" id="491915"/>
    <lineage>
        <taxon>Bacteria</taxon>
        <taxon>Bacillati</taxon>
        <taxon>Bacillota</taxon>
        <taxon>Bacilli</taxon>
        <taxon>Bacillales</taxon>
        <taxon>Anoxybacillaceae</taxon>
        <taxon>Anoxybacillus</taxon>
    </lineage>
</organism>
<keyword evidence="7" id="KW-1003">Cell membrane</keyword>
<dbReference type="SUPFAM" id="SSF161098">
    <property type="entry name" value="MetI-like"/>
    <property type="match status" value="1"/>
</dbReference>